<protein>
    <submittedName>
        <fullName evidence="5">Restriction endonuclease subunit S</fullName>
    </submittedName>
</protein>
<dbReference type="EMBL" id="CP064760">
    <property type="protein sequence ID" value="QPE04161.1"/>
    <property type="molecule type" value="Genomic_DNA"/>
</dbReference>
<evidence type="ECO:0000259" key="4">
    <source>
        <dbReference type="Pfam" id="PF01420"/>
    </source>
</evidence>
<dbReference type="InterPro" id="IPR044946">
    <property type="entry name" value="Restrct_endonuc_typeI_TRD_sf"/>
</dbReference>
<evidence type="ECO:0000313" key="6">
    <source>
        <dbReference type="Proteomes" id="UP000594480"/>
    </source>
</evidence>
<keyword evidence="5" id="KW-0255">Endonuclease</keyword>
<dbReference type="Gene3D" id="3.90.220.20">
    <property type="entry name" value="DNA methylase specificity domains"/>
    <property type="match status" value="2"/>
</dbReference>
<dbReference type="AlphaFoldDB" id="A0A7S8RHA8"/>
<keyword evidence="5" id="KW-0378">Hydrolase</keyword>
<proteinExistence type="inferred from homology"/>
<dbReference type="InterPro" id="IPR000055">
    <property type="entry name" value="Restrct_endonuc_typeI_TRD"/>
</dbReference>
<feature type="domain" description="Type I restriction modification DNA specificity" evidence="4">
    <location>
        <begin position="61"/>
        <end position="144"/>
    </location>
</feature>
<accession>A0A7S8RHA8</accession>
<dbReference type="GO" id="GO:0009307">
    <property type="term" value="P:DNA restriction-modification system"/>
    <property type="evidence" value="ECO:0007669"/>
    <property type="project" value="UniProtKB-KW"/>
</dbReference>
<keyword evidence="5" id="KW-0540">Nuclease</keyword>
<dbReference type="Proteomes" id="UP000594480">
    <property type="component" value="Chromosome"/>
</dbReference>
<dbReference type="GO" id="GO:0004519">
    <property type="term" value="F:endonuclease activity"/>
    <property type="evidence" value="ECO:0007669"/>
    <property type="project" value="UniProtKB-KW"/>
</dbReference>
<keyword evidence="6" id="KW-1185">Reference proteome</keyword>
<sequence length="365" mass="40987">MTWETVPFDEAFADVTSASPRIKQSEFAATGLFPVRDQGEEDVAGYWSDESFATRVTRPLILFGDHTRRVKYAEQDFVVGADGVKVLEPAPSLDPRFAFHWMCSVRVPSAGYSRHFKFLKYYRVPLPPLPEQRRIAAILDEADAVRVLAGAQESKLRELLDSFFDSVAGAPGRRSVTVGDLVESSQYGTSAKAGESGQFPILRMGNVTNDGRIDLTNMKFIDIDESDHARYLVHRGDLLFNRTNSADLVGKTAVYREAEPRAFAGYLVRLRPKSLELGEYVAGYLNSRHGKLTLRKMAKSIVGMANINAREALSIRLPEPDSATLTSLLDLRQRVEAERERLGTRRRWTDELFASLQHRAFRGEL</sequence>
<evidence type="ECO:0000313" key="5">
    <source>
        <dbReference type="EMBL" id="QPE04161.1"/>
    </source>
</evidence>
<evidence type="ECO:0000256" key="3">
    <source>
        <dbReference type="ARBA" id="ARBA00023125"/>
    </source>
</evidence>
<dbReference type="PANTHER" id="PTHR30408">
    <property type="entry name" value="TYPE-1 RESTRICTION ENZYME ECOKI SPECIFICITY PROTEIN"/>
    <property type="match status" value="1"/>
</dbReference>
<keyword evidence="2" id="KW-0680">Restriction system</keyword>
<dbReference type="Pfam" id="PF01420">
    <property type="entry name" value="Methylase_S"/>
    <property type="match status" value="1"/>
</dbReference>
<name>A0A7S8RHA8_9MICO</name>
<dbReference type="RefSeq" id="WP_195692252.1">
    <property type="nucleotide sequence ID" value="NZ_CP064760.1"/>
</dbReference>
<dbReference type="SUPFAM" id="SSF116734">
    <property type="entry name" value="DNA methylase specificity domain"/>
    <property type="match status" value="2"/>
</dbReference>
<reference evidence="5 6" key="1">
    <citation type="submission" date="2020-11" db="EMBL/GenBank/DDBJ databases">
        <title>Amino acid is mineralized and recycled by bacteria in oceanic microbiome.</title>
        <authorList>
            <person name="Zheng L.Y."/>
        </authorList>
    </citation>
    <scope>NUCLEOTIDE SEQUENCE [LARGE SCALE GENOMIC DNA]</scope>
    <source>
        <strain evidence="5 6">A32-1</strain>
    </source>
</reference>
<dbReference type="PANTHER" id="PTHR30408:SF12">
    <property type="entry name" value="TYPE I RESTRICTION ENZYME MJAVIII SPECIFICITY SUBUNIT"/>
    <property type="match status" value="1"/>
</dbReference>
<keyword evidence="3" id="KW-0238">DNA-binding</keyword>
<dbReference type="CDD" id="cd17524">
    <property type="entry name" value="RMtype1_S_EcoUTORF5051P-TRD2-CR2_like"/>
    <property type="match status" value="1"/>
</dbReference>
<dbReference type="GO" id="GO:0003677">
    <property type="term" value="F:DNA binding"/>
    <property type="evidence" value="ECO:0007669"/>
    <property type="project" value="UniProtKB-KW"/>
</dbReference>
<comment type="similarity">
    <text evidence="1">Belongs to the type-I restriction system S methylase family.</text>
</comment>
<dbReference type="InterPro" id="IPR052021">
    <property type="entry name" value="Type-I_RS_S_subunit"/>
</dbReference>
<organism evidence="5 6">
    <name type="scientific">Microbacterium schleiferi</name>
    <dbReference type="NCBI Taxonomy" id="69362"/>
    <lineage>
        <taxon>Bacteria</taxon>
        <taxon>Bacillati</taxon>
        <taxon>Actinomycetota</taxon>
        <taxon>Actinomycetes</taxon>
        <taxon>Micrococcales</taxon>
        <taxon>Microbacteriaceae</taxon>
        <taxon>Microbacterium</taxon>
    </lineage>
</organism>
<gene>
    <name evidence="5" type="ORF">IT882_13270</name>
</gene>
<evidence type="ECO:0000256" key="1">
    <source>
        <dbReference type="ARBA" id="ARBA00010923"/>
    </source>
</evidence>
<evidence type="ECO:0000256" key="2">
    <source>
        <dbReference type="ARBA" id="ARBA00022747"/>
    </source>
</evidence>
<dbReference type="KEGG" id="msf:IT882_13270"/>
<dbReference type="REBASE" id="456367">
    <property type="entry name" value="S.MscA321ORF13275P"/>
</dbReference>